<dbReference type="Gene3D" id="2.30.30.110">
    <property type="match status" value="1"/>
</dbReference>
<organism evidence="3 4">
    <name type="scientific">Mycobacterium hippophais</name>
    <dbReference type="NCBI Taxonomy" id="3016340"/>
    <lineage>
        <taxon>Bacteria</taxon>
        <taxon>Bacillati</taxon>
        <taxon>Actinomycetota</taxon>
        <taxon>Actinomycetes</taxon>
        <taxon>Mycobacteriales</taxon>
        <taxon>Mycobacteriaceae</taxon>
        <taxon>Mycobacterium</taxon>
    </lineage>
</organism>
<dbReference type="Proteomes" id="UP001142153">
    <property type="component" value="Unassembled WGS sequence"/>
</dbReference>
<sequence>MPPQWKSFQRFAGTAAKNFVFNEAPKFIRQLQQSENKPRTVQQGLQQGLKVGLEAGLSALAGAAAGQPTAAITSGRPVTDNSVPTAHRARKLVYAPDLDGRADPGEIVWTWVVYEDDPTRGKDRPVLVVGRDRRTLLGLMLSSRDHHHDDPDWIGIGSGGWDDDGRPSWVRLDRVLDVPEEGIRREGAVLDRDRFEIIATRLRAEYSWS</sequence>
<comment type="caution">
    <text evidence="3">The sequence shown here is derived from an EMBL/GenBank/DDBJ whole genome shotgun (WGS) entry which is preliminary data.</text>
</comment>
<evidence type="ECO:0000256" key="1">
    <source>
        <dbReference type="ARBA" id="ARBA00007521"/>
    </source>
</evidence>
<dbReference type="EMBL" id="JAPZPY010000002">
    <property type="protein sequence ID" value="MCZ8378547.1"/>
    <property type="molecule type" value="Genomic_DNA"/>
</dbReference>
<keyword evidence="4" id="KW-1185">Reference proteome</keyword>
<accession>A0ABT4PPQ2</accession>
<comment type="similarity">
    <text evidence="1">Belongs to the PemK/MazF family.</text>
</comment>
<dbReference type="InterPro" id="IPR011067">
    <property type="entry name" value="Plasmid_toxin/cell-grow_inhib"/>
</dbReference>
<evidence type="ECO:0000256" key="2">
    <source>
        <dbReference type="ARBA" id="ARBA00022649"/>
    </source>
</evidence>
<proteinExistence type="inferred from homology"/>
<dbReference type="SUPFAM" id="SSF50118">
    <property type="entry name" value="Cell growth inhibitor/plasmid maintenance toxic component"/>
    <property type="match status" value="1"/>
</dbReference>
<dbReference type="RefSeq" id="WP_269893331.1">
    <property type="nucleotide sequence ID" value="NZ_JAPZPY010000002.1"/>
</dbReference>
<dbReference type="Pfam" id="PF02452">
    <property type="entry name" value="PemK_toxin"/>
    <property type="match status" value="1"/>
</dbReference>
<evidence type="ECO:0000313" key="4">
    <source>
        <dbReference type="Proteomes" id="UP001142153"/>
    </source>
</evidence>
<reference evidence="3" key="1">
    <citation type="submission" date="2022-12" db="EMBL/GenBank/DDBJ databases">
        <authorList>
            <person name="Deng Y."/>
            <person name="Zhang Y.-Q."/>
        </authorList>
    </citation>
    <scope>NUCLEOTIDE SEQUENCE</scope>
    <source>
        <strain evidence="3">CPCC 205372</strain>
    </source>
</reference>
<protein>
    <submittedName>
        <fullName evidence="3">Type II toxin-antitoxin system PemK/MazF family toxin</fullName>
    </submittedName>
</protein>
<dbReference type="InterPro" id="IPR003477">
    <property type="entry name" value="PemK-like"/>
</dbReference>
<gene>
    <name evidence="3" type="ORF">O6P37_06715</name>
</gene>
<name>A0ABT4PPQ2_9MYCO</name>
<keyword evidence="2" id="KW-1277">Toxin-antitoxin system</keyword>
<evidence type="ECO:0000313" key="3">
    <source>
        <dbReference type="EMBL" id="MCZ8378547.1"/>
    </source>
</evidence>